<evidence type="ECO:0000256" key="1">
    <source>
        <dbReference type="ARBA" id="ARBA00011028"/>
    </source>
</evidence>
<dbReference type="Gene3D" id="3.40.50.1980">
    <property type="entry name" value="Nitrogenase molybdenum iron protein domain"/>
    <property type="match status" value="2"/>
</dbReference>
<keyword evidence="8" id="KW-1185">Reference proteome</keyword>
<organism evidence="7 8">
    <name type="scientific">Albidovulum sediminicola</name>
    <dbReference type="NCBI Taxonomy" id="2984331"/>
    <lineage>
        <taxon>Bacteria</taxon>
        <taxon>Pseudomonadati</taxon>
        <taxon>Pseudomonadota</taxon>
        <taxon>Alphaproteobacteria</taxon>
        <taxon>Rhodobacterales</taxon>
        <taxon>Paracoccaceae</taxon>
        <taxon>Albidovulum</taxon>
    </lineage>
</organism>
<dbReference type="EMBL" id="JAOWLA010000016">
    <property type="protein sequence ID" value="MCV2866143.1"/>
    <property type="molecule type" value="Genomic_DNA"/>
</dbReference>
<gene>
    <name evidence="7" type="ORF">OE647_15575</name>
</gene>
<evidence type="ECO:0000313" key="7">
    <source>
        <dbReference type="EMBL" id="MCV2866143.1"/>
    </source>
</evidence>
<accession>A0ABT2Z4S4</accession>
<dbReference type="PANTHER" id="PTHR42953:SF3">
    <property type="entry name" value="HIGH-AFFINITY ZINC UPTAKE SYSTEM PROTEIN ZNUA"/>
    <property type="match status" value="1"/>
</dbReference>
<dbReference type="RefSeq" id="WP_263722674.1">
    <property type="nucleotide sequence ID" value="NZ_JAOWLA010000016.1"/>
</dbReference>
<feature type="signal peptide" evidence="6">
    <location>
        <begin position="1"/>
        <end position="17"/>
    </location>
</feature>
<name>A0ABT2Z4S4_9RHOB</name>
<dbReference type="InterPro" id="IPR050492">
    <property type="entry name" value="Bact_metal-bind_prot9"/>
</dbReference>
<evidence type="ECO:0000256" key="3">
    <source>
        <dbReference type="ARBA" id="ARBA00022448"/>
    </source>
</evidence>
<dbReference type="InterPro" id="IPR006129">
    <property type="entry name" value="AdhesinB"/>
</dbReference>
<dbReference type="Proteomes" id="UP001652503">
    <property type="component" value="Unassembled WGS sequence"/>
</dbReference>
<comment type="similarity">
    <text evidence="1">Belongs to the bacterial solute-binding protein 9 family.</text>
</comment>
<dbReference type="SUPFAM" id="SSF53807">
    <property type="entry name" value="Helical backbone' metal receptor"/>
    <property type="match status" value="1"/>
</dbReference>
<proteinExistence type="inferred from homology"/>
<evidence type="ECO:0000256" key="5">
    <source>
        <dbReference type="ARBA" id="ARBA00022906"/>
    </source>
</evidence>
<keyword evidence="5" id="KW-0406">Ion transport</keyword>
<dbReference type="InterPro" id="IPR006127">
    <property type="entry name" value="ZnuA-like"/>
</dbReference>
<comment type="caution">
    <text evidence="7">The sequence shown here is derived from an EMBL/GenBank/DDBJ whole genome shotgun (WGS) entry which is preliminary data.</text>
</comment>
<dbReference type="PRINTS" id="PR00691">
    <property type="entry name" value="ADHESINB"/>
</dbReference>
<keyword evidence="3" id="KW-0813">Transport</keyword>
<evidence type="ECO:0000313" key="8">
    <source>
        <dbReference type="Proteomes" id="UP001652503"/>
    </source>
</evidence>
<evidence type="ECO:0000256" key="2">
    <source>
        <dbReference type="ARBA" id="ARBA00015915"/>
    </source>
</evidence>
<keyword evidence="5" id="KW-0862">Zinc</keyword>
<keyword evidence="4 6" id="KW-0732">Signal</keyword>
<dbReference type="PANTHER" id="PTHR42953">
    <property type="entry name" value="HIGH-AFFINITY ZINC UPTAKE SYSTEM PROTEIN ZNUA-RELATED"/>
    <property type="match status" value="1"/>
</dbReference>
<dbReference type="Pfam" id="PF01297">
    <property type="entry name" value="ZnuA"/>
    <property type="match status" value="1"/>
</dbReference>
<evidence type="ECO:0000256" key="4">
    <source>
        <dbReference type="ARBA" id="ARBA00022729"/>
    </source>
</evidence>
<sequence length="298" mass="30771">MRALPFLVALLAQPALADVPRVVADTPLVQSLAAAVMGDLGAPGLLLDPGADAHDFQLRPSQRAALGDAEIVFWVGPEFTPWLERALQAATPDQTVALLAVAGTRLREWDGTEGDSHADSHDHGAIDPHAWLDPDNAVVWLDAIAEALTRQDGANSGAYLANAAAAKVAIQGLAAEIAAELDGAPRAPIVVAHDALGYFADRFGLIIAASVATGDAAAPGAGHLSEVRARLQAGEAACVFPEAGTDPKTIETLAQGTPARIGGALDPEGRAMEPGPELYVQVLRHTAETIRDCLNAAP</sequence>
<evidence type="ECO:0000256" key="6">
    <source>
        <dbReference type="SAM" id="SignalP"/>
    </source>
</evidence>
<protein>
    <recommendedName>
        <fullName evidence="2">High-affinity zinc uptake system protein ZnuA</fullName>
    </recommendedName>
</protein>
<reference evidence="7 8" key="1">
    <citation type="submission" date="2022-10" db="EMBL/GenBank/DDBJ databases">
        <title>Defluviimonas sp. nov., isolated from ocean surface water.</title>
        <authorList>
            <person name="He W."/>
            <person name="Wang L."/>
            <person name="Zhang D.-F."/>
        </authorList>
    </citation>
    <scope>NUCLEOTIDE SEQUENCE [LARGE SCALE GENOMIC DNA]</scope>
    <source>
        <strain evidence="7 8">WL0075</strain>
    </source>
</reference>
<keyword evidence="5" id="KW-0864">Zinc transport</keyword>
<feature type="chain" id="PRO_5046153755" description="High-affinity zinc uptake system protein ZnuA" evidence="6">
    <location>
        <begin position="18"/>
        <end position="298"/>
    </location>
</feature>